<dbReference type="InterPro" id="IPR013249">
    <property type="entry name" value="RNA_pol_sigma70_r4_t2"/>
</dbReference>
<dbReference type="GO" id="GO:0003677">
    <property type="term" value="F:DNA binding"/>
    <property type="evidence" value="ECO:0007669"/>
    <property type="project" value="InterPro"/>
</dbReference>
<evidence type="ECO:0000313" key="6">
    <source>
        <dbReference type="EMBL" id="HEC06835.1"/>
    </source>
</evidence>
<dbReference type="Gene3D" id="1.10.1740.10">
    <property type="match status" value="1"/>
</dbReference>
<dbReference type="InterPro" id="IPR014284">
    <property type="entry name" value="RNA_pol_sigma-70_dom"/>
</dbReference>
<keyword evidence="2" id="KW-0805">Transcription regulation</keyword>
<dbReference type="PANTHER" id="PTHR43133:SF64">
    <property type="entry name" value="ECF SIGMA FACTOR"/>
    <property type="match status" value="1"/>
</dbReference>
<keyword evidence="4" id="KW-0804">Transcription</keyword>
<dbReference type="EMBL" id="DRLF01000291">
    <property type="protein sequence ID" value="HEC06835.1"/>
    <property type="molecule type" value="Genomic_DNA"/>
</dbReference>
<dbReference type="Pfam" id="PF08281">
    <property type="entry name" value="Sigma70_r4_2"/>
    <property type="match status" value="1"/>
</dbReference>
<keyword evidence="6" id="KW-0808">Transferase</keyword>
<keyword evidence="6" id="KW-0548">Nucleotidyltransferase</keyword>
<dbReference type="Gene3D" id="1.10.10.10">
    <property type="entry name" value="Winged helix-like DNA-binding domain superfamily/Winged helix DNA-binding domain"/>
    <property type="match status" value="1"/>
</dbReference>
<dbReference type="GO" id="GO:0003899">
    <property type="term" value="F:DNA-directed RNA polymerase activity"/>
    <property type="evidence" value="ECO:0007669"/>
    <property type="project" value="UniProtKB-EC"/>
</dbReference>
<accession>A0A831RY47</accession>
<dbReference type="SUPFAM" id="SSF88946">
    <property type="entry name" value="Sigma2 domain of RNA polymerase sigma factors"/>
    <property type="match status" value="1"/>
</dbReference>
<dbReference type="Proteomes" id="UP000886339">
    <property type="component" value="Unassembled WGS sequence"/>
</dbReference>
<feature type="domain" description="RNA polymerase sigma factor 70 region 4 type 2" evidence="5">
    <location>
        <begin position="126"/>
        <end position="177"/>
    </location>
</feature>
<protein>
    <submittedName>
        <fullName evidence="6">RNA polymerase sigma factor</fullName>
        <ecNumber evidence="6">2.7.7.6</ecNumber>
    </submittedName>
</protein>
<dbReference type="AlphaFoldDB" id="A0A831RY47"/>
<gene>
    <name evidence="6" type="ORF">ENJ12_08290</name>
</gene>
<evidence type="ECO:0000256" key="2">
    <source>
        <dbReference type="ARBA" id="ARBA00023015"/>
    </source>
</evidence>
<sequence length="185" mass="21337">METQIKADEHTRRRYLEQFLAQVERRALIMAEIATSSREEALDLVQDSMLAFATKYARKPQSDWTPLFYRILQNRIRDWYRRNAVRNRWKGWLGFPEDNGDPIQSAPDPHSVLPEDEIHRDESGDAIAKAVGKLPLRQQQAFLLRIWEGLDVAATAKAMGCSQGSVKTHLSRAMASLRGQLQEYR</sequence>
<dbReference type="SUPFAM" id="SSF88659">
    <property type="entry name" value="Sigma3 and sigma4 domains of RNA polymerase sigma factors"/>
    <property type="match status" value="1"/>
</dbReference>
<proteinExistence type="inferred from homology"/>
<dbReference type="InterPro" id="IPR013325">
    <property type="entry name" value="RNA_pol_sigma_r2"/>
</dbReference>
<comment type="similarity">
    <text evidence="1">Belongs to the sigma-70 factor family. ECF subfamily.</text>
</comment>
<dbReference type="NCBIfam" id="TIGR02937">
    <property type="entry name" value="sigma70-ECF"/>
    <property type="match status" value="1"/>
</dbReference>
<dbReference type="PANTHER" id="PTHR43133">
    <property type="entry name" value="RNA POLYMERASE ECF-TYPE SIGMA FACTO"/>
    <property type="match status" value="1"/>
</dbReference>
<organism evidence="6">
    <name type="scientific">Thiolapillus brandeum</name>
    <dbReference type="NCBI Taxonomy" id="1076588"/>
    <lineage>
        <taxon>Bacteria</taxon>
        <taxon>Pseudomonadati</taxon>
        <taxon>Pseudomonadota</taxon>
        <taxon>Gammaproteobacteria</taxon>
        <taxon>Chromatiales</taxon>
        <taxon>Sedimenticolaceae</taxon>
        <taxon>Thiolapillus</taxon>
    </lineage>
</organism>
<dbReference type="NCBIfam" id="NF006550">
    <property type="entry name" value="PRK09047.1"/>
    <property type="match status" value="1"/>
</dbReference>
<dbReference type="GO" id="GO:0006352">
    <property type="term" value="P:DNA-templated transcription initiation"/>
    <property type="evidence" value="ECO:0007669"/>
    <property type="project" value="InterPro"/>
</dbReference>
<evidence type="ECO:0000256" key="4">
    <source>
        <dbReference type="ARBA" id="ARBA00023163"/>
    </source>
</evidence>
<dbReference type="InterPro" id="IPR036388">
    <property type="entry name" value="WH-like_DNA-bd_sf"/>
</dbReference>
<dbReference type="EC" id="2.7.7.6" evidence="6"/>
<dbReference type="CDD" id="cd06171">
    <property type="entry name" value="Sigma70_r4"/>
    <property type="match status" value="1"/>
</dbReference>
<evidence type="ECO:0000256" key="3">
    <source>
        <dbReference type="ARBA" id="ARBA00023082"/>
    </source>
</evidence>
<dbReference type="GO" id="GO:0016987">
    <property type="term" value="F:sigma factor activity"/>
    <property type="evidence" value="ECO:0007669"/>
    <property type="project" value="UniProtKB-KW"/>
</dbReference>
<comment type="caution">
    <text evidence="6">The sequence shown here is derived from an EMBL/GenBank/DDBJ whole genome shotgun (WGS) entry which is preliminary data.</text>
</comment>
<dbReference type="InterPro" id="IPR013324">
    <property type="entry name" value="RNA_pol_sigma_r3/r4-like"/>
</dbReference>
<reference evidence="6" key="1">
    <citation type="journal article" date="2020" name="mSystems">
        <title>Genome- and Community-Level Interaction Insights into Carbon Utilization and Element Cycling Functions of Hydrothermarchaeota in Hydrothermal Sediment.</title>
        <authorList>
            <person name="Zhou Z."/>
            <person name="Liu Y."/>
            <person name="Xu W."/>
            <person name="Pan J."/>
            <person name="Luo Z.H."/>
            <person name="Li M."/>
        </authorList>
    </citation>
    <scope>NUCLEOTIDE SEQUENCE [LARGE SCALE GENOMIC DNA]</scope>
    <source>
        <strain evidence="6">HyVt-458</strain>
    </source>
</reference>
<evidence type="ECO:0000256" key="1">
    <source>
        <dbReference type="ARBA" id="ARBA00010641"/>
    </source>
</evidence>
<name>A0A831RY47_9GAMM</name>
<evidence type="ECO:0000259" key="5">
    <source>
        <dbReference type="Pfam" id="PF08281"/>
    </source>
</evidence>
<keyword evidence="3" id="KW-0731">Sigma factor</keyword>
<dbReference type="InterPro" id="IPR039425">
    <property type="entry name" value="RNA_pol_sigma-70-like"/>
</dbReference>